<protein>
    <submittedName>
        <fullName evidence="1">Alpha/beta-hydrolase</fullName>
    </submittedName>
</protein>
<evidence type="ECO:0000313" key="1">
    <source>
        <dbReference type="EMBL" id="KAI0047789.1"/>
    </source>
</evidence>
<dbReference type="Proteomes" id="UP000814033">
    <property type="component" value="Unassembled WGS sequence"/>
</dbReference>
<organism evidence="1 2">
    <name type="scientific">Auriscalpium vulgare</name>
    <dbReference type="NCBI Taxonomy" id="40419"/>
    <lineage>
        <taxon>Eukaryota</taxon>
        <taxon>Fungi</taxon>
        <taxon>Dikarya</taxon>
        <taxon>Basidiomycota</taxon>
        <taxon>Agaricomycotina</taxon>
        <taxon>Agaricomycetes</taxon>
        <taxon>Russulales</taxon>
        <taxon>Auriscalpiaceae</taxon>
        <taxon>Auriscalpium</taxon>
    </lineage>
</organism>
<accession>A0ACB8RUR4</accession>
<comment type="caution">
    <text evidence="1">The sequence shown here is derived from an EMBL/GenBank/DDBJ whole genome shotgun (WGS) entry which is preliminary data.</text>
</comment>
<proteinExistence type="predicted"/>
<feature type="non-terminal residue" evidence="1">
    <location>
        <position position="1"/>
    </location>
</feature>
<reference evidence="1" key="2">
    <citation type="journal article" date="2022" name="New Phytol.">
        <title>Evolutionary transition to the ectomycorrhizal habit in the genomes of a hyperdiverse lineage of mushroom-forming fungi.</title>
        <authorList>
            <person name="Looney B."/>
            <person name="Miyauchi S."/>
            <person name="Morin E."/>
            <person name="Drula E."/>
            <person name="Courty P.E."/>
            <person name="Kohler A."/>
            <person name="Kuo A."/>
            <person name="LaButti K."/>
            <person name="Pangilinan J."/>
            <person name="Lipzen A."/>
            <person name="Riley R."/>
            <person name="Andreopoulos W."/>
            <person name="He G."/>
            <person name="Johnson J."/>
            <person name="Nolan M."/>
            <person name="Tritt A."/>
            <person name="Barry K.W."/>
            <person name="Grigoriev I.V."/>
            <person name="Nagy L.G."/>
            <person name="Hibbett D."/>
            <person name="Henrissat B."/>
            <person name="Matheny P.B."/>
            <person name="Labbe J."/>
            <person name="Martin F.M."/>
        </authorList>
    </citation>
    <scope>NUCLEOTIDE SEQUENCE</scope>
    <source>
        <strain evidence="1">FP105234-sp</strain>
    </source>
</reference>
<dbReference type="EMBL" id="MU275898">
    <property type="protein sequence ID" value="KAI0047789.1"/>
    <property type="molecule type" value="Genomic_DNA"/>
</dbReference>
<name>A0ACB8RUR4_9AGAM</name>
<keyword evidence="2" id="KW-1185">Reference proteome</keyword>
<gene>
    <name evidence="1" type="ORF">FA95DRAFT_1661753</name>
</gene>
<evidence type="ECO:0000313" key="2">
    <source>
        <dbReference type="Proteomes" id="UP000814033"/>
    </source>
</evidence>
<sequence>ATAALLAGSVDAATVSKRQPESITTLSTAQISAFKPFTFFASAAYCNPSVTLTWSCGANCNANPDFLPEASGGDGGDVSFWFVGFAPAQNTVIVSHQGADSDNFVADLTDCDVVRETLNPTLFPGMSSSITVHAGFAESQSRSAAPVLAAVKAAMTKHSTKTVTVVGHSLGGAIALHDSVSLSLRLPSGTAVTTVAYGLPRAGNKAFAD</sequence>
<reference evidence="1" key="1">
    <citation type="submission" date="2021-02" db="EMBL/GenBank/DDBJ databases">
        <authorList>
            <consortium name="DOE Joint Genome Institute"/>
            <person name="Ahrendt S."/>
            <person name="Looney B.P."/>
            <person name="Miyauchi S."/>
            <person name="Morin E."/>
            <person name="Drula E."/>
            <person name="Courty P.E."/>
            <person name="Chicoki N."/>
            <person name="Fauchery L."/>
            <person name="Kohler A."/>
            <person name="Kuo A."/>
            <person name="Labutti K."/>
            <person name="Pangilinan J."/>
            <person name="Lipzen A."/>
            <person name="Riley R."/>
            <person name="Andreopoulos W."/>
            <person name="He G."/>
            <person name="Johnson J."/>
            <person name="Barry K.W."/>
            <person name="Grigoriev I.V."/>
            <person name="Nagy L."/>
            <person name="Hibbett D."/>
            <person name="Henrissat B."/>
            <person name="Matheny P.B."/>
            <person name="Labbe J."/>
            <person name="Martin F."/>
        </authorList>
    </citation>
    <scope>NUCLEOTIDE SEQUENCE</scope>
    <source>
        <strain evidence="1">FP105234-sp</strain>
    </source>
</reference>